<reference evidence="2" key="2">
    <citation type="submission" date="2022-01" db="EMBL/GenBank/DDBJ databases">
        <authorList>
            <person name="Yamashiro T."/>
            <person name="Shiraishi A."/>
            <person name="Satake H."/>
            <person name="Nakayama K."/>
        </authorList>
    </citation>
    <scope>NUCLEOTIDE SEQUENCE</scope>
</reference>
<feature type="compositionally biased region" description="Polar residues" evidence="1">
    <location>
        <begin position="32"/>
        <end position="41"/>
    </location>
</feature>
<protein>
    <submittedName>
        <fullName evidence="2">Uncharacterized protein</fullName>
    </submittedName>
</protein>
<keyword evidence="3" id="KW-1185">Reference proteome</keyword>
<name>A0ABQ5D531_9ASTR</name>
<proteinExistence type="predicted"/>
<comment type="caution">
    <text evidence="2">The sequence shown here is derived from an EMBL/GenBank/DDBJ whole genome shotgun (WGS) entry which is preliminary data.</text>
</comment>
<evidence type="ECO:0000313" key="3">
    <source>
        <dbReference type="Proteomes" id="UP001151760"/>
    </source>
</evidence>
<feature type="region of interest" description="Disordered" evidence="1">
    <location>
        <begin position="1"/>
        <end position="81"/>
    </location>
</feature>
<feature type="compositionally biased region" description="Polar residues" evidence="1">
    <location>
        <begin position="68"/>
        <end position="81"/>
    </location>
</feature>
<reference evidence="2" key="1">
    <citation type="journal article" date="2022" name="Int. J. Mol. Sci.">
        <title>Draft Genome of Tanacetum Coccineum: Genomic Comparison of Closely Related Tanacetum-Family Plants.</title>
        <authorList>
            <person name="Yamashiro T."/>
            <person name="Shiraishi A."/>
            <person name="Nakayama K."/>
            <person name="Satake H."/>
        </authorList>
    </citation>
    <scope>NUCLEOTIDE SEQUENCE</scope>
</reference>
<dbReference type="Proteomes" id="UP001151760">
    <property type="component" value="Unassembled WGS sequence"/>
</dbReference>
<evidence type="ECO:0000313" key="2">
    <source>
        <dbReference type="EMBL" id="GJT33952.1"/>
    </source>
</evidence>
<accession>A0ABQ5D531</accession>
<evidence type="ECO:0000256" key="1">
    <source>
        <dbReference type="SAM" id="MobiDB-lite"/>
    </source>
</evidence>
<organism evidence="2 3">
    <name type="scientific">Tanacetum coccineum</name>
    <dbReference type="NCBI Taxonomy" id="301880"/>
    <lineage>
        <taxon>Eukaryota</taxon>
        <taxon>Viridiplantae</taxon>
        <taxon>Streptophyta</taxon>
        <taxon>Embryophyta</taxon>
        <taxon>Tracheophyta</taxon>
        <taxon>Spermatophyta</taxon>
        <taxon>Magnoliopsida</taxon>
        <taxon>eudicotyledons</taxon>
        <taxon>Gunneridae</taxon>
        <taxon>Pentapetalae</taxon>
        <taxon>asterids</taxon>
        <taxon>campanulids</taxon>
        <taxon>Asterales</taxon>
        <taxon>Asteraceae</taxon>
        <taxon>Asteroideae</taxon>
        <taxon>Anthemideae</taxon>
        <taxon>Anthemidinae</taxon>
        <taxon>Tanacetum</taxon>
    </lineage>
</organism>
<dbReference type="EMBL" id="BQNB010014921">
    <property type="protein sequence ID" value="GJT33952.1"/>
    <property type="molecule type" value="Genomic_DNA"/>
</dbReference>
<gene>
    <name evidence="2" type="ORF">Tco_0924371</name>
</gene>
<sequence>MMSNNLTIHQVLHNKPSPTPSPTPIVPDSISEPTGQQSNSLSKKKEGAAKSLYPKQGMKNAKKEMVKQTENAQNEGTGQKK</sequence>